<keyword evidence="2" id="KW-1185">Reference proteome</keyword>
<accession>A0A2G3E8E3</accession>
<comment type="caution">
    <text evidence="1">The sequence shown here is derived from an EMBL/GenBank/DDBJ whole genome shotgun (WGS) entry which is preliminary data.</text>
</comment>
<proteinExistence type="predicted"/>
<dbReference type="PROSITE" id="PS51257">
    <property type="entry name" value="PROKAR_LIPOPROTEIN"/>
    <property type="match status" value="1"/>
</dbReference>
<dbReference type="Proteomes" id="UP000224317">
    <property type="component" value="Unassembled WGS sequence"/>
</dbReference>
<sequence length="200" mass="22324">MMKNKAFFTTLIIGALLCGCGRTSDVGTGNIDNDDLVREEVSIEQLATRGNGDMVDYESIYLKSDNTNIGDRNYSLLYLNDDDVPEIAVYGNGLQHNDLVEIYTIVEGDVKELGDYGMYGTIQYIKQEGIIYEEYDSAESFYTNIYKMQDGDVTTVNSLQMDYGTDGIVYTIDSHSADESDYREMLAEYDGKLETVGAGK</sequence>
<name>A0A2G3E8E3_9FIRM</name>
<reference evidence="1" key="1">
    <citation type="submission" date="2017-10" db="EMBL/GenBank/DDBJ databases">
        <title>Resolving the taxonomy of Roseburia spp., Eubacterium rectale and Agathobacter spp. through phylogenomic analysis.</title>
        <authorList>
            <person name="Sheridan P.O."/>
            <person name="Walker A.W."/>
            <person name="Duncan S.H."/>
            <person name="Scott K.P."/>
            <person name="Toole P.W.O."/>
            <person name="Luis P."/>
            <person name="Flint H.J."/>
        </authorList>
    </citation>
    <scope>NUCLEOTIDE SEQUENCE [LARGE SCALE GENOMIC DNA]</scope>
    <source>
        <strain evidence="1">JK10</strain>
    </source>
</reference>
<protein>
    <recommendedName>
        <fullName evidence="3">Lipoprotein</fullName>
    </recommendedName>
</protein>
<evidence type="ECO:0000313" key="2">
    <source>
        <dbReference type="Proteomes" id="UP000224317"/>
    </source>
</evidence>
<evidence type="ECO:0008006" key="3">
    <source>
        <dbReference type="Google" id="ProtNLM"/>
    </source>
</evidence>
<dbReference type="AlphaFoldDB" id="A0A2G3E8E3"/>
<gene>
    <name evidence="1" type="ORF">CSX00_10615</name>
</gene>
<organism evidence="1 2">
    <name type="scientific">Pseudobutyrivibrio ruminis</name>
    <dbReference type="NCBI Taxonomy" id="46206"/>
    <lineage>
        <taxon>Bacteria</taxon>
        <taxon>Bacillati</taxon>
        <taxon>Bacillota</taxon>
        <taxon>Clostridia</taxon>
        <taxon>Lachnospirales</taxon>
        <taxon>Lachnospiraceae</taxon>
        <taxon>Pseudobutyrivibrio</taxon>
    </lineage>
</organism>
<dbReference type="RefSeq" id="WP_099413689.1">
    <property type="nucleotide sequence ID" value="NZ_PDYH01000044.1"/>
</dbReference>
<dbReference type="EMBL" id="PDYH01000044">
    <property type="protein sequence ID" value="PHU39460.1"/>
    <property type="molecule type" value="Genomic_DNA"/>
</dbReference>
<evidence type="ECO:0000313" key="1">
    <source>
        <dbReference type="EMBL" id="PHU39460.1"/>
    </source>
</evidence>